<keyword evidence="3" id="KW-1185">Reference proteome</keyword>
<feature type="domain" description="Bacterial toxin 44" evidence="1">
    <location>
        <begin position="160"/>
        <end position="266"/>
    </location>
</feature>
<proteinExistence type="predicted"/>
<name>A0ABM9P5S1_9FLAO</name>
<evidence type="ECO:0000313" key="2">
    <source>
        <dbReference type="EMBL" id="CAL2093260.1"/>
    </source>
</evidence>
<accession>A0ABM9P5S1</accession>
<gene>
    <name evidence="2" type="ORF">T190607A01A_50169</name>
</gene>
<dbReference type="EMBL" id="CAXIXY010000007">
    <property type="protein sequence ID" value="CAL2093260.1"/>
    <property type="molecule type" value="Genomic_DNA"/>
</dbReference>
<evidence type="ECO:0000313" key="3">
    <source>
        <dbReference type="Proteomes" id="UP001497416"/>
    </source>
</evidence>
<evidence type="ECO:0000259" key="1">
    <source>
        <dbReference type="Pfam" id="PF15607"/>
    </source>
</evidence>
<protein>
    <recommendedName>
        <fullName evidence="1">Bacterial toxin 44 domain-containing protein</fullName>
    </recommendedName>
</protein>
<dbReference type="Pfam" id="PF15607">
    <property type="entry name" value="Ntox44"/>
    <property type="match status" value="1"/>
</dbReference>
<sequence>MYIDKIHLEGRTLDEAILLFKEELERVLVSSNGSIKENELPHFSFEDSPIITGTSRKLGGYYDSETGEYVHYDENDDENVYIRKTYKEWHNGIQLTFKKDILIGHYKNIPDKTDLFNEVLRETNSFFAKKNIEFQSKEDQILFGWGSKIKKRLDYFKSKIGYNKDYDIKSKKGNPFDAQKRDGVSMLNVNYYKGYAFYNNKLFRYDDFGNYNYGVAGKAFGFDDWVLKSAAGIAQVLNPGSPIGTVSSYLDDPKDQYMIMLGIEHWNNHFKK</sequence>
<dbReference type="RefSeq" id="WP_348713575.1">
    <property type="nucleotide sequence ID" value="NZ_CAXIXY010000007.1"/>
</dbReference>
<comment type="caution">
    <text evidence="2">The sequence shown here is derived from an EMBL/GenBank/DDBJ whole genome shotgun (WGS) entry which is preliminary data.</text>
</comment>
<dbReference type="InterPro" id="IPR028946">
    <property type="entry name" value="Ntox44"/>
</dbReference>
<dbReference type="Proteomes" id="UP001497416">
    <property type="component" value="Unassembled WGS sequence"/>
</dbReference>
<reference evidence="2 3" key="1">
    <citation type="submission" date="2024-05" db="EMBL/GenBank/DDBJ databases">
        <authorList>
            <person name="Duchaud E."/>
        </authorList>
    </citation>
    <scope>NUCLEOTIDE SEQUENCE [LARGE SCALE GENOMIC DNA]</scope>
    <source>
        <strain evidence="2">Ena-SAMPLE-TAB-13-05-2024-13:56:06:370-140302</strain>
    </source>
</reference>
<organism evidence="2 3">
    <name type="scientific">Tenacibaculum platacis</name>
    <dbReference type="NCBI Taxonomy" id="3137852"/>
    <lineage>
        <taxon>Bacteria</taxon>
        <taxon>Pseudomonadati</taxon>
        <taxon>Bacteroidota</taxon>
        <taxon>Flavobacteriia</taxon>
        <taxon>Flavobacteriales</taxon>
        <taxon>Flavobacteriaceae</taxon>
        <taxon>Tenacibaculum</taxon>
    </lineage>
</organism>